<sequence length="181" mass="20079">MMAMRTFLADERGTATIEFVLLVPIILTIFFASFESSFYMIRSVMLERSVDIVVRDIRLGNLDNIDHSDLKELFCETSALVANIADCVDAMAVWMQPINTATFAMVAPPRYCVDRDEDIILEPTPGEFAYGSDNDIMLLRICLKEEPMFPTTIIGAGLMEGGEDDGSYAIVVTSVFVNEPG</sequence>
<dbReference type="EMBL" id="CP034328">
    <property type="protein sequence ID" value="AZL58367.1"/>
    <property type="molecule type" value="Genomic_DNA"/>
</dbReference>
<proteinExistence type="predicted"/>
<gene>
    <name evidence="3" type="ORF">EI545_05665</name>
</gene>
<keyword evidence="4" id="KW-1185">Reference proteome</keyword>
<feature type="domain" description="TadE-like" evidence="2">
    <location>
        <begin position="13"/>
        <end position="50"/>
    </location>
</feature>
<keyword evidence="1" id="KW-0812">Transmembrane</keyword>
<dbReference type="OrthoDB" id="7907064at2"/>
<dbReference type="Proteomes" id="UP000282002">
    <property type="component" value="Chromosome"/>
</dbReference>
<dbReference type="AlphaFoldDB" id="A0A3S8U451"/>
<dbReference type="Pfam" id="PF07811">
    <property type="entry name" value="TadE"/>
    <property type="match status" value="1"/>
</dbReference>
<dbReference type="KEGG" id="taw:EI545_05665"/>
<evidence type="ECO:0000259" key="2">
    <source>
        <dbReference type="Pfam" id="PF07811"/>
    </source>
</evidence>
<name>A0A3S8U451_9RHOB</name>
<keyword evidence="1" id="KW-0472">Membrane</keyword>
<evidence type="ECO:0000313" key="3">
    <source>
        <dbReference type="EMBL" id="AZL58367.1"/>
    </source>
</evidence>
<organism evidence="3 4">
    <name type="scientific">Tabrizicola piscis</name>
    <dbReference type="NCBI Taxonomy" id="2494374"/>
    <lineage>
        <taxon>Bacteria</taxon>
        <taxon>Pseudomonadati</taxon>
        <taxon>Pseudomonadota</taxon>
        <taxon>Alphaproteobacteria</taxon>
        <taxon>Rhodobacterales</taxon>
        <taxon>Paracoccaceae</taxon>
        <taxon>Tabrizicola</taxon>
    </lineage>
</organism>
<evidence type="ECO:0000313" key="4">
    <source>
        <dbReference type="Proteomes" id="UP000282002"/>
    </source>
</evidence>
<protein>
    <submittedName>
        <fullName evidence="3">Pilus assembly protein</fullName>
    </submittedName>
</protein>
<accession>A0A3S8U451</accession>
<dbReference type="InterPro" id="IPR012495">
    <property type="entry name" value="TadE-like_dom"/>
</dbReference>
<feature type="transmembrane region" description="Helical" evidence="1">
    <location>
        <begin position="20"/>
        <end position="41"/>
    </location>
</feature>
<keyword evidence="1" id="KW-1133">Transmembrane helix</keyword>
<reference evidence="3 4" key="1">
    <citation type="submission" date="2018-12" db="EMBL/GenBank/DDBJ databases">
        <title>Complete genome sequencing of Tabrizicola sp. K13M18.</title>
        <authorList>
            <person name="Bae J.-W."/>
        </authorList>
    </citation>
    <scope>NUCLEOTIDE SEQUENCE [LARGE SCALE GENOMIC DNA]</scope>
    <source>
        <strain evidence="3 4">K13M18</strain>
    </source>
</reference>
<evidence type="ECO:0000256" key="1">
    <source>
        <dbReference type="SAM" id="Phobius"/>
    </source>
</evidence>